<name>M0QZT7_HUMAN</name>
<evidence type="ECO:0000313" key="2">
    <source>
        <dbReference type="Ensembl" id="ENSP00000470763.1"/>
    </source>
</evidence>
<dbReference type="ExpressionAtlas" id="M0QZT7">
    <property type="expression patterns" value="baseline and differential"/>
</dbReference>
<reference evidence="2" key="5">
    <citation type="submission" date="2025-09" db="UniProtKB">
        <authorList>
            <consortium name="Ensembl"/>
        </authorList>
    </citation>
    <scope>IDENTIFICATION</scope>
</reference>
<reference evidence="2 3" key="2">
    <citation type="journal article" date="2004" name="Nature">
        <title>The DNA sequence and biology of human chromosome 19.</title>
        <authorList>
            <person name="Grimwood J."/>
            <person name="Gordon L.A."/>
            <person name="Olsen A."/>
            <person name="Terry A."/>
            <person name="Schmutz J."/>
            <person name="Lamerdin J."/>
            <person name="Hellsten U."/>
            <person name="Goodstein D."/>
            <person name="Couronne O."/>
            <person name="Tran-Gyamfi M."/>
            <person name="Aerts A."/>
            <person name="Altherr M."/>
            <person name="Ashworth L."/>
            <person name="Bajorek E."/>
            <person name="Black S."/>
            <person name="Branscomb E."/>
            <person name="Caenepeel S."/>
            <person name="Carrano A."/>
            <person name="Caoile C."/>
            <person name="Chan Y.M."/>
            <person name="Christensen M."/>
            <person name="Cleland C.A."/>
            <person name="Copeland A."/>
            <person name="Dalin E."/>
            <person name="Dehal P."/>
            <person name="Denys M."/>
            <person name="Detter J.C."/>
            <person name="Escobar J."/>
            <person name="Flowers D."/>
            <person name="Fotopulos D."/>
            <person name="Garcia C."/>
            <person name="Georgescu A.M."/>
            <person name="Glavina T."/>
            <person name="Gomez M."/>
            <person name="Gonzales E."/>
            <person name="Groza M."/>
            <person name="Hammon N."/>
            <person name="Hawkins T."/>
            <person name="Haydu L."/>
            <person name="Ho I."/>
            <person name="Huang W."/>
            <person name="Israni S."/>
            <person name="Jett J."/>
            <person name="Kadner K."/>
            <person name="Kimball H."/>
            <person name="Kobayashi A."/>
            <person name="Larionov V."/>
            <person name="Leem S.H."/>
            <person name="Lopez F."/>
            <person name="Lou Y."/>
            <person name="Lowry S."/>
            <person name="Malfatti S."/>
            <person name="Martinez D."/>
            <person name="McCready P."/>
            <person name="Medina C."/>
            <person name="Morgan J."/>
            <person name="Nelson K."/>
            <person name="Nolan M."/>
            <person name="Ovcharenko I."/>
            <person name="Pitluck S."/>
            <person name="Pollard M."/>
            <person name="Popkie A.P."/>
            <person name="Predki P."/>
            <person name="Quan G."/>
            <person name="Ramirez L."/>
            <person name="Rash S."/>
            <person name="Retterer J."/>
            <person name="Rodriguez A."/>
            <person name="Rogers S."/>
            <person name="Salamov A."/>
            <person name="Salazar A."/>
            <person name="She X."/>
            <person name="Smith D."/>
            <person name="Slezak T."/>
            <person name="Solovyev V."/>
            <person name="Thayer N."/>
            <person name="Tice H."/>
            <person name="Tsai M."/>
            <person name="Ustaszewska A."/>
            <person name="Vo N."/>
            <person name="Wagner M."/>
            <person name="Wheeler J."/>
            <person name="Wu K."/>
            <person name="Xie G."/>
            <person name="Yang J."/>
            <person name="Dubchak I."/>
            <person name="Furey T.S."/>
            <person name="DeJong P."/>
            <person name="Dickson M."/>
            <person name="Gordon D."/>
            <person name="Eichler E.E."/>
            <person name="Pennacchio L.A."/>
            <person name="Richardson P."/>
            <person name="Stubbs L."/>
            <person name="Rokhsar D.S."/>
            <person name="Myers R.M."/>
            <person name="Rubin E.M."/>
            <person name="Lucas S.M."/>
        </authorList>
    </citation>
    <scope>NUCLEOTIDE SEQUENCE [LARGE SCALE GENOMIC DNA]</scope>
</reference>
<dbReference type="ChiTaRS" id="PLEKHG2">
    <property type="organism name" value="human"/>
</dbReference>
<dbReference type="Ensembl" id="ENST00000596339.1">
    <property type="protein sequence ID" value="ENSP00000470763.1"/>
    <property type="gene ID" value="ENSG00000090924.15"/>
</dbReference>
<keyword evidence="4 5" id="KW-1267">Proteomics identification</keyword>
<dbReference type="VEuPathDB" id="HostDB:ENSG00000090924"/>
<dbReference type="Ensembl" id="ENST00000596339.1">
    <property type="protein sequence ID" value="ENSP00000470763.1"/>
    <property type="gene ID" value="ENSG00000090924.16"/>
</dbReference>
<dbReference type="UCSC" id="uc060ylb.1">
    <property type="organism name" value="human"/>
</dbReference>
<sequence length="153" mass="16176">TPLPLPQVLTDIWVQALPTSPKQGSLPDIQGPAAAPPLPEPSLTDTQVQKLTPSLEQKSLIDAHVPAATPLPERGGSLDIQGLSPTPVQTTMVLSKPGGSLASHVARNLWAFTGPRGLLMPPSTCEPGHEASLKQGFQPDAIDPQNLTWKSRH</sequence>
<proteinExistence type="evidence at protein level"/>
<reference evidence="2 3" key="3">
    <citation type="journal article" date="2004" name="Nature">
        <title>Finishing the euchromatic sequence of the human genome.</title>
        <authorList>
            <consortium name="International Human Genome Sequencing Consortium"/>
        </authorList>
    </citation>
    <scope>NUCLEOTIDE SEQUENCE [LARGE SCALE GENOMIC DNA]</scope>
</reference>
<dbReference type="MassIVE" id="M0QZT7"/>
<evidence type="ECO:0007829" key="4">
    <source>
        <dbReference type="PeptideAtlas" id="M0QZT7"/>
    </source>
</evidence>
<dbReference type="Antibodypedia" id="30324">
    <property type="antibodies" value="48 antibodies from 13 providers"/>
</dbReference>
<organism evidence="2 3">
    <name type="scientific">Homo sapiens</name>
    <name type="common">Human</name>
    <dbReference type="NCBI Taxonomy" id="9606"/>
    <lineage>
        <taxon>Eukaryota</taxon>
        <taxon>Metazoa</taxon>
        <taxon>Chordata</taxon>
        <taxon>Craniata</taxon>
        <taxon>Vertebrata</taxon>
        <taxon>Euteleostomi</taxon>
        <taxon>Mammalia</taxon>
        <taxon>Eutheria</taxon>
        <taxon>Euarchontoglires</taxon>
        <taxon>Primates</taxon>
        <taxon>Haplorrhini</taxon>
        <taxon>Catarrhini</taxon>
        <taxon>Hominidae</taxon>
        <taxon>Homo</taxon>
    </lineage>
</organism>
<dbReference type="Bgee" id="ENSG00000090924">
    <property type="expression patterns" value="Expressed in sural nerve and 117 other cell types or tissues"/>
</dbReference>
<feature type="non-terminal residue" evidence="2">
    <location>
        <position position="1"/>
    </location>
</feature>
<protein>
    <submittedName>
        <fullName evidence="2">Pleckstrin homology and RhoGEF domain containing G2</fullName>
    </submittedName>
</protein>
<reference evidence="2" key="4">
    <citation type="submission" date="2025-08" db="UniProtKB">
        <authorList>
            <consortium name="Ensembl"/>
        </authorList>
    </citation>
    <scope>IDENTIFICATION</scope>
</reference>
<dbReference type="OpenTargets" id="ENSG00000090924"/>
<dbReference type="AlphaFoldDB" id="M0QZT7"/>
<dbReference type="OrthoDB" id="1594986at2759"/>
<evidence type="ECO:0000256" key="1">
    <source>
        <dbReference type="SAM" id="MobiDB-lite"/>
    </source>
</evidence>
<evidence type="ECO:0007829" key="5">
    <source>
        <dbReference type="ProteomicsDB" id="M0QZT7"/>
    </source>
</evidence>
<feature type="region of interest" description="Disordered" evidence="1">
    <location>
        <begin position="125"/>
        <end position="153"/>
    </location>
</feature>
<keyword evidence="3" id="KW-1185">Reference proteome</keyword>
<accession>M0QZT7</accession>
<dbReference type="PANTHER" id="PTHR45924:SF3">
    <property type="entry name" value="PLECKSTRIN HOMOLOGY DOMAIN-CONTAINING FAMILY G MEMBER 2"/>
    <property type="match status" value="1"/>
</dbReference>
<dbReference type="EMBL" id="AC011500">
    <property type="status" value="NOT_ANNOTATED_CDS"/>
    <property type="molecule type" value="Genomic_DNA"/>
</dbReference>
<reference evidence="2 3" key="1">
    <citation type="journal article" date="2001" name="Nature">
        <title>Initial sequencing and analysis of the human genome.</title>
        <authorList>
            <consortium name="International Human Genome Sequencing Consortium"/>
            <person name="Lander E.S."/>
            <person name="Linton L.M."/>
            <person name="Birren B."/>
            <person name="Nusbaum C."/>
            <person name="Zody M.C."/>
            <person name="Baldwin J."/>
            <person name="Devon K."/>
            <person name="Dewar K."/>
            <person name="Doyle M."/>
            <person name="FitzHugh W."/>
            <person name="Funke R."/>
            <person name="Gage D."/>
            <person name="Harris K."/>
            <person name="Heaford A."/>
            <person name="Howland J."/>
            <person name="Kann L."/>
            <person name="Lehoczky J."/>
            <person name="LeVine R."/>
            <person name="McEwan P."/>
            <person name="McKernan K."/>
            <person name="Meldrim J."/>
            <person name="Mesirov J.P."/>
            <person name="Miranda C."/>
            <person name="Morris W."/>
            <person name="Naylor J."/>
            <person name="Raymond C."/>
            <person name="Rosetti M."/>
            <person name="Santos R."/>
            <person name="Sheridan A."/>
            <person name="Sougnez C."/>
            <person name="Stange-Thomann N."/>
            <person name="Stojanovic N."/>
            <person name="Subramanian A."/>
            <person name="Wyman D."/>
            <person name="Rogers J."/>
            <person name="Sulston J."/>
            <person name="Ainscough R."/>
            <person name="Beck S."/>
            <person name="Bentley D."/>
            <person name="Burton J."/>
            <person name="Clee C."/>
            <person name="Carter N."/>
            <person name="Coulson A."/>
            <person name="Deadman R."/>
            <person name="Deloukas P."/>
            <person name="Dunham A."/>
            <person name="Dunham I."/>
            <person name="Durbin R."/>
            <person name="French L."/>
            <person name="Grafham D."/>
            <person name="Gregory S."/>
            <person name="Hubbard T."/>
            <person name="Humphray S."/>
            <person name="Hunt A."/>
            <person name="Jones M."/>
            <person name="Lloyd C."/>
            <person name="McMurray A."/>
            <person name="Matthews L."/>
            <person name="Mercer S."/>
            <person name="Milne S."/>
            <person name="Mullikin J.C."/>
            <person name="Mungall A."/>
            <person name="Plumb R."/>
            <person name="Ross M."/>
            <person name="Shownkeen R."/>
            <person name="Sims S."/>
            <person name="Waterston R.H."/>
            <person name="Wilson R.K."/>
            <person name="Hillier L.W."/>
            <person name="McPherson J.D."/>
            <person name="Marra M.A."/>
            <person name="Mardis E.R."/>
            <person name="Fulton L.A."/>
            <person name="Chinwalla A.T."/>
            <person name="Pepin K.H."/>
            <person name="Gish W.R."/>
            <person name="Chissoe S.L."/>
            <person name="Wendl M.C."/>
            <person name="Delehaunty K.D."/>
            <person name="Miner T.L."/>
            <person name="Delehaunty A."/>
            <person name="Kramer J.B."/>
            <person name="Cook L.L."/>
            <person name="Fulton R.S."/>
            <person name="Johnson D.L."/>
            <person name="Minx P.J."/>
            <person name="Clifton S.W."/>
            <person name="Hawkins T."/>
            <person name="Branscomb E."/>
            <person name="Predki P."/>
            <person name="Richardson P."/>
            <person name="Wenning S."/>
            <person name="Slezak T."/>
            <person name="Doggett N."/>
            <person name="Cheng J.F."/>
            <person name="Olsen A."/>
            <person name="Lucas S."/>
            <person name="Elkin C."/>
            <person name="Uberbacher E."/>
            <person name="Frazier M."/>
            <person name="Gibbs R.A."/>
            <person name="Muzny D.M."/>
            <person name="Scherer S.E."/>
            <person name="Bouck J.B."/>
            <person name="Sodergren E.J."/>
            <person name="Worley K.C."/>
            <person name="Rives C.M."/>
            <person name="Gorrell J.H."/>
            <person name="Metzker M.L."/>
            <person name="Naylor S.L."/>
            <person name="Kucherlapati R.S."/>
            <person name="Nelson D.L."/>
            <person name="Weinstock G.M."/>
            <person name="Sakaki Y."/>
            <person name="Fujiyama A."/>
            <person name="Hattori M."/>
            <person name="Yada T."/>
            <person name="Toyoda A."/>
            <person name="Itoh T."/>
            <person name="Kawagoe C."/>
            <person name="Watanabe H."/>
            <person name="Totoki Y."/>
            <person name="Taylor T."/>
            <person name="Weissenbach J."/>
            <person name="Heilig R."/>
            <person name="Saurin W."/>
            <person name="Artiguenave F."/>
            <person name="Brottier P."/>
            <person name="Bruls T."/>
            <person name="Pelletier E."/>
            <person name="Robert C."/>
            <person name="Wincker P."/>
            <person name="Smith D.R."/>
            <person name="Doucette-Stamm L."/>
            <person name="Rubenfield M."/>
            <person name="Weinstock K."/>
            <person name="Lee H.M."/>
            <person name="Dubois J."/>
            <person name="Rosenthal A."/>
            <person name="Platzer M."/>
            <person name="Nyakatura G."/>
            <person name="Taudien S."/>
            <person name="Rump A."/>
            <person name="Yang H."/>
            <person name="Yu J."/>
            <person name="Wang J."/>
            <person name="Huang G."/>
            <person name="Gu J."/>
            <person name="Hood L."/>
            <person name="Rowen L."/>
            <person name="Madan A."/>
            <person name="Qin S."/>
            <person name="Davis R.W."/>
            <person name="Federspiel N.A."/>
            <person name="Abola A.P."/>
            <person name="Proctor M.J."/>
            <person name="Myers R.M."/>
            <person name="Schmutz J."/>
            <person name="Dickson M."/>
            <person name="Grimwood J."/>
            <person name="Cox D.R."/>
            <person name="Olson M.V."/>
            <person name="Kaul R."/>
            <person name="Raymond C."/>
            <person name="Shimizu N."/>
            <person name="Kawasaki K."/>
            <person name="Minoshima S."/>
            <person name="Evans G.A."/>
            <person name="Athanasiou M."/>
            <person name="Schultz R."/>
            <person name="Roe B.A."/>
            <person name="Chen F."/>
            <person name="Pan H."/>
            <person name="Ramser J."/>
            <person name="Lehrach H."/>
            <person name="Reinhardt R."/>
            <person name="McCombie W.R."/>
            <person name="de la Bastide M."/>
            <person name="Dedhia N."/>
            <person name="Blocker H."/>
            <person name="Hornischer K."/>
            <person name="Nordsiek G."/>
            <person name="Agarwala R."/>
            <person name="Aravind L."/>
            <person name="Bailey J.A."/>
            <person name="Bateman A."/>
            <person name="Batzoglou S."/>
            <person name="Birney E."/>
            <person name="Bork P."/>
            <person name="Brown D.G."/>
            <person name="Burge C.B."/>
            <person name="Cerutti L."/>
            <person name="Chen H.C."/>
            <person name="Church D."/>
            <person name="Clamp M."/>
            <person name="Copley R.R."/>
            <person name="Doerks T."/>
            <person name="Eddy S.R."/>
            <person name="Eichler E.E."/>
            <person name="Furey T.S."/>
            <person name="Galagan J."/>
            <person name="Gilbert J.G."/>
            <person name="Harmon C."/>
            <person name="Hayashizaki Y."/>
            <person name="Haussler D."/>
            <person name="Hermjakob H."/>
            <person name="Hokamp K."/>
            <person name="Jang W."/>
            <person name="Johnson L.S."/>
            <person name="Jones T.A."/>
            <person name="Kasif S."/>
            <person name="Kaspryzk A."/>
            <person name="Kennedy S."/>
            <person name="Kent W.J."/>
            <person name="Kitts P."/>
            <person name="Koonin E.V."/>
            <person name="Korf I."/>
            <person name="Kulp D."/>
            <person name="Lancet D."/>
            <person name="Lowe T.M."/>
            <person name="McLysaght A."/>
            <person name="Mikkelsen T."/>
            <person name="Moran J.V."/>
            <person name="Mulder N."/>
            <person name="Pollara V.J."/>
            <person name="Ponting C.P."/>
            <person name="Schuler G."/>
            <person name="Schultz J."/>
            <person name="Slater G."/>
            <person name="Smit A.F."/>
            <person name="Stupka E."/>
            <person name="Szustakowski J."/>
            <person name="Thierry-Mieg D."/>
            <person name="Thierry-Mieg J."/>
            <person name="Wagner L."/>
            <person name="Wallis J."/>
            <person name="Wheeler R."/>
            <person name="Williams A."/>
            <person name="Wolf Y.I."/>
            <person name="Wolfe K.H."/>
            <person name="Yang S.P."/>
            <person name="Yeh R.F."/>
            <person name="Collins F."/>
            <person name="Guyer M.S."/>
            <person name="Peterson J."/>
            <person name="Felsenfeld A."/>
            <person name="Wetterstrand K.A."/>
            <person name="Patrinos A."/>
            <person name="Morgan M.J."/>
            <person name="de Jong P."/>
            <person name="Catanese J.J."/>
            <person name="Osoegawa K."/>
            <person name="Shizuya H."/>
            <person name="Choi S."/>
            <person name="Chen Y.J."/>
        </authorList>
    </citation>
    <scope>NUCLEOTIDE SEQUENCE [LARGE SCALE GENOMIC DNA]</scope>
</reference>
<dbReference type="HGNC" id="HGNC:29515">
    <property type="gene designation" value="PLEKHG2"/>
</dbReference>
<gene>
    <name evidence="2" type="primary">PLEKHG2</name>
</gene>
<dbReference type="GeneTree" id="ENSGT00940000162093"/>
<dbReference type="Proteomes" id="UP000005640">
    <property type="component" value="Chromosome 19"/>
</dbReference>
<dbReference type="HOGENOM" id="CLU_1717396_0_0_1"/>
<evidence type="ECO:0000313" key="3">
    <source>
        <dbReference type="Proteomes" id="UP000005640"/>
    </source>
</evidence>
<dbReference type="PANTHER" id="PTHR45924">
    <property type="entry name" value="FI17866P1"/>
    <property type="match status" value="1"/>
</dbReference>
<feature type="region of interest" description="Disordered" evidence="1">
    <location>
        <begin position="19"/>
        <end position="48"/>
    </location>
</feature>